<dbReference type="GO" id="GO:0003677">
    <property type="term" value="F:DNA binding"/>
    <property type="evidence" value="ECO:0007669"/>
    <property type="project" value="InterPro"/>
</dbReference>
<organism evidence="3 4">
    <name type="scientific">Fodinibius salipaludis</name>
    <dbReference type="NCBI Taxonomy" id="2032627"/>
    <lineage>
        <taxon>Bacteria</taxon>
        <taxon>Pseudomonadati</taxon>
        <taxon>Balneolota</taxon>
        <taxon>Balneolia</taxon>
        <taxon>Balneolales</taxon>
        <taxon>Balneolaceae</taxon>
        <taxon>Fodinibius</taxon>
    </lineage>
</organism>
<dbReference type="OrthoDB" id="964423at2"/>
<comment type="caution">
    <text evidence="3">The sequence shown here is derived from an EMBL/GenBank/DDBJ whole genome shotgun (WGS) entry which is preliminary data.</text>
</comment>
<evidence type="ECO:0000259" key="2">
    <source>
        <dbReference type="Pfam" id="PF02371"/>
    </source>
</evidence>
<evidence type="ECO:0000313" key="3">
    <source>
        <dbReference type="EMBL" id="PAU92613.1"/>
    </source>
</evidence>
<dbReference type="Pfam" id="PF02371">
    <property type="entry name" value="Transposase_20"/>
    <property type="match status" value="1"/>
</dbReference>
<accession>A0A2A2G722</accession>
<dbReference type="InterPro" id="IPR002525">
    <property type="entry name" value="Transp_IS110-like_N"/>
</dbReference>
<evidence type="ECO:0000313" key="4">
    <source>
        <dbReference type="Proteomes" id="UP000218831"/>
    </source>
</evidence>
<keyword evidence="4" id="KW-1185">Reference proteome</keyword>
<dbReference type="Pfam" id="PF01548">
    <property type="entry name" value="DEDD_Tnp_IS110"/>
    <property type="match status" value="1"/>
</dbReference>
<dbReference type="RefSeq" id="WP_095607805.1">
    <property type="nucleotide sequence ID" value="NZ_NSKE01000023.1"/>
</dbReference>
<feature type="domain" description="Transposase IS110-like N-terminal" evidence="1">
    <location>
        <begin position="8"/>
        <end position="152"/>
    </location>
</feature>
<dbReference type="InterPro" id="IPR047650">
    <property type="entry name" value="Transpos_IS110"/>
</dbReference>
<sequence>MNTTTHYAGMDIHASNTVIQSIDPTGEQVQQREVPTRADKLINWARNYPHDQLQVILEQGTHARWVASALGQWVDRLVICDPAENALVHRGGNKNDRTDAHKLARLLRLGEYKSVWWQPLEARHVFKSRMKMYLRQRRAKAAAIQRLTHYLRHIGVRIPTGSSRFSFQRGERWISQISSQAHRSLAEQKLGFITYHHEQSLEIFRGIREQGKDYWEIAEFAKIPGIGPVGSHLFSALLEDPHRFCKRSQVYKFCQLAVVSRSSAGQSVSRKRLDKKGYGELKAMSYRAWLSAANTSGDNEVKQFWKESCRRASSERNARLNTQRKIINVMWSLWKNGRIYDPDKF</sequence>
<dbReference type="AlphaFoldDB" id="A0A2A2G722"/>
<dbReference type="GO" id="GO:0006313">
    <property type="term" value="P:DNA transposition"/>
    <property type="evidence" value="ECO:0007669"/>
    <property type="project" value="InterPro"/>
</dbReference>
<dbReference type="EMBL" id="NSKE01000023">
    <property type="protein sequence ID" value="PAU92613.1"/>
    <property type="molecule type" value="Genomic_DNA"/>
</dbReference>
<dbReference type="GO" id="GO:0004803">
    <property type="term" value="F:transposase activity"/>
    <property type="evidence" value="ECO:0007669"/>
    <property type="project" value="InterPro"/>
</dbReference>
<dbReference type="PANTHER" id="PTHR33055">
    <property type="entry name" value="TRANSPOSASE FOR INSERTION SEQUENCE ELEMENT IS1111A"/>
    <property type="match status" value="1"/>
</dbReference>
<feature type="domain" description="Transposase IS116/IS110/IS902 C-terminal" evidence="2">
    <location>
        <begin position="220"/>
        <end position="303"/>
    </location>
</feature>
<evidence type="ECO:0000259" key="1">
    <source>
        <dbReference type="Pfam" id="PF01548"/>
    </source>
</evidence>
<proteinExistence type="predicted"/>
<reference evidence="3 4" key="1">
    <citation type="submission" date="2017-08" db="EMBL/GenBank/DDBJ databases">
        <title>Aliifodinibius alkalisoli sp. nov., isolated from saline alkaline soil.</title>
        <authorList>
            <person name="Liu D."/>
            <person name="Zhang G."/>
        </authorList>
    </citation>
    <scope>NUCLEOTIDE SEQUENCE [LARGE SCALE GENOMIC DNA]</scope>
    <source>
        <strain evidence="3 4">WN023</strain>
    </source>
</reference>
<dbReference type="InterPro" id="IPR003346">
    <property type="entry name" value="Transposase_20"/>
</dbReference>
<dbReference type="PANTHER" id="PTHR33055:SF3">
    <property type="entry name" value="PUTATIVE TRANSPOSASE FOR IS117-RELATED"/>
    <property type="match status" value="1"/>
</dbReference>
<protein>
    <submittedName>
        <fullName evidence="3">Uncharacterized protein</fullName>
    </submittedName>
</protein>
<name>A0A2A2G722_9BACT</name>
<gene>
    <name evidence="3" type="ORF">CK503_15835</name>
</gene>
<dbReference type="Proteomes" id="UP000218831">
    <property type="component" value="Unassembled WGS sequence"/>
</dbReference>